<dbReference type="PROSITE" id="PS51459">
    <property type="entry name" value="FIDO"/>
    <property type="match status" value="1"/>
</dbReference>
<dbReference type="RefSeq" id="WP_209266747.1">
    <property type="nucleotide sequence ID" value="NZ_JAFFZN010000020.1"/>
</dbReference>
<protein>
    <submittedName>
        <fullName evidence="2">Type II toxin-antitoxin system death-on-curing family toxin</fullName>
    </submittedName>
</protein>
<name>A0ABS3WYL5_9ACTN</name>
<keyword evidence="3" id="KW-1185">Reference proteome</keyword>
<reference evidence="2 3" key="1">
    <citation type="submission" date="2021-02" db="EMBL/GenBank/DDBJ databases">
        <title>Streptomyces spirodelae sp. nov., isolated from duckweed.</title>
        <authorList>
            <person name="Saimee Y."/>
            <person name="Duangmal K."/>
        </authorList>
    </citation>
    <scope>NUCLEOTIDE SEQUENCE [LARGE SCALE GENOMIC DNA]</scope>
    <source>
        <strain evidence="2 3">DW4-2</strain>
    </source>
</reference>
<organism evidence="2 3">
    <name type="scientific">Streptomyces spirodelae</name>
    <dbReference type="NCBI Taxonomy" id="2812904"/>
    <lineage>
        <taxon>Bacteria</taxon>
        <taxon>Bacillati</taxon>
        <taxon>Actinomycetota</taxon>
        <taxon>Actinomycetes</taxon>
        <taxon>Kitasatosporales</taxon>
        <taxon>Streptomycetaceae</taxon>
        <taxon>Streptomyces</taxon>
    </lineage>
</organism>
<dbReference type="NCBIfam" id="TIGR01550">
    <property type="entry name" value="DOC_P1"/>
    <property type="match status" value="1"/>
</dbReference>
<dbReference type="Proteomes" id="UP001518976">
    <property type="component" value="Unassembled WGS sequence"/>
</dbReference>
<dbReference type="Gene3D" id="1.20.120.1870">
    <property type="entry name" value="Fic/DOC protein, Fido domain"/>
    <property type="match status" value="1"/>
</dbReference>
<proteinExistence type="predicted"/>
<evidence type="ECO:0000313" key="3">
    <source>
        <dbReference type="Proteomes" id="UP001518976"/>
    </source>
</evidence>
<dbReference type="PANTHER" id="PTHR39426">
    <property type="entry name" value="HOMOLOGY TO DEATH-ON-CURING PROTEIN OF PHAGE P1"/>
    <property type="match status" value="1"/>
</dbReference>
<feature type="domain" description="Fido" evidence="1">
    <location>
        <begin position="10"/>
        <end position="131"/>
    </location>
</feature>
<dbReference type="InterPro" id="IPR003812">
    <property type="entry name" value="Fido"/>
</dbReference>
<evidence type="ECO:0000313" key="2">
    <source>
        <dbReference type="EMBL" id="MBO8187941.1"/>
    </source>
</evidence>
<dbReference type="PANTHER" id="PTHR39426:SF1">
    <property type="entry name" value="HOMOLOGY TO DEATH-ON-CURING PROTEIN OF PHAGE P1"/>
    <property type="match status" value="1"/>
</dbReference>
<dbReference type="Pfam" id="PF02661">
    <property type="entry name" value="Fic"/>
    <property type="match status" value="1"/>
</dbReference>
<dbReference type="InterPro" id="IPR006440">
    <property type="entry name" value="Doc"/>
</dbReference>
<gene>
    <name evidence="2" type="ORF">JW592_21095</name>
</gene>
<accession>A0ABS3WYL5</accession>
<dbReference type="EMBL" id="JAFFZN010000020">
    <property type="protein sequence ID" value="MBO8187941.1"/>
    <property type="molecule type" value="Genomic_DNA"/>
</dbReference>
<sequence length="132" mass="14240">MSRSASCTYLDEEDVLSIAEITLGSRPGIREWGLLASAVQRPRSSAFGEDAYPGVYEKAAALLHSIAGNHSLVDGNKRTGWAAAMVFLDLNGLPLREPLDEDKAEAFVLDVAQSRLEIHEIADVLASFVEPA</sequence>
<dbReference type="InterPro" id="IPR053737">
    <property type="entry name" value="Type_II_TA_Toxin"/>
</dbReference>
<evidence type="ECO:0000259" key="1">
    <source>
        <dbReference type="PROSITE" id="PS51459"/>
    </source>
</evidence>
<comment type="caution">
    <text evidence="2">The sequence shown here is derived from an EMBL/GenBank/DDBJ whole genome shotgun (WGS) entry which is preliminary data.</text>
</comment>